<keyword evidence="2" id="KW-1185">Reference proteome</keyword>
<sequence>MTQRCAAKIRAESQFGEIPFTLDGFQAKRITMLNAHEERRLKEVKKQIDKQGTAEKKKLLKQQKDTIFRLFTYFFSSQKIHSARTVDGQERYKVVHGWATSQELLCSISRNFDSQRLIPEKNIPNNKRKYSQKVGVDYNNISSVSNSGFSRVRRILAIEGNLKTESRICASRETPYVHFLGAKVSNSDQLTSTQSTSLAASAKKSLFHEKSTSVMESQDIARERLLSKILPPASLPPLHSLKEKTFKEKSVISLKTKNKMENEELWAGLEQCRYIRRYATIGFLISKGRDLLAEKLKDGDVTDEKFRDWIVREIDAVNSKLDSIAWKDLGASINYFKEGIVLMYVVLEKSTTEEAMEIEEKANNNDVGLFTTVRQNSISSPEVIKSTELTDPDKLSQKALSEAKKRFKDARKKATEAVSNKALRPTVRILAMEYLVLATILENADSPSIALPLCRYHLEELHAMAVQKTFQERVKRSFKSRLSKNDRNEVISGVCRINHAVLAIAHMVGDHRSALLDWPCITIKEEKIDPIRDARIVKGLKKLQVNNEVPELPALYRTKEKSIGQFILLDIRNGETKTFDSDEDQFCSSVVSISVQATLKIQCVKPTTEQRRMSLLVDTTDARYLSNIQGVLSSIVLEKRGHRVLSVAVNNKTDQLAVLVEDVICTPSSFIDYSTPCEVEVYGSDGRFRNRFGREQLKDAIDITATNDGGFMVLQRNSCIYAFNADGSHYHQFRVRGNTSPRGAAVFCFPPTDHVFVASLNAEHCLQVSIHSKGGTFERNIYIQHKEEKGMWCVSGMCVTKEARIAVAINDAHGHKLLVV</sequence>
<proteinExistence type="predicted"/>
<dbReference type="EMBL" id="CALNXJ010000061">
    <property type="protein sequence ID" value="CAH3156384.1"/>
    <property type="molecule type" value="Genomic_DNA"/>
</dbReference>
<accession>A0AAU9XUL4</accession>
<comment type="caution">
    <text evidence="1">The sequence shown here is derived from an EMBL/GenBank/DDBJ whole genome shotgun (WGS) entry which is preliminary data.</text>
</comment>
<dbReference type="Proteomes" id="UP001159428">
    <property type="component" value="Unassembled WGS sequence"/>
</dbReference>
<dbReference type="AlphaFoldDB" id="A0AAU9XUL4"/>
<dbReference type="SUPFAM" id="SSF63825">
    <property type="entry name" value="YWTD domain"/>
    <property type="match status" value="1"/>
</dbReference>
<evidence type="ECO:0000313" key="2">
    <source>
        <dbReference type="Proteomes" id="UP001159428"/>
    </source>
</evidence>
<dbReference type="Gene3D" id="2.120.10.30">
    <property type="entry name" value="TolB, C-terminal domain"/>
    <property type="match status" value="1"/>
</dbReference>
<reference evidence="1 2" key="1">
    <citation type="submission" date="2022-05" db="EMBL/GenBank/DDBJ databases">
        <authorList>
            <consortium name="Genoscope - CEA"/>
            <person name="William W."/>
        </authorList>
    </citation>
    <scope>NUCLEOTIDE SEQUENCE [LARGE SCALE GENOMIC DNA]</scope>
</reference>
<evidence type="ECO:0000313" key="1">
    <source>
        <dbReference type="EMBL" id="CAH3156384.1"/>
    </source>
</evidence>
<dbReference type="InterPro" id="IPR011042">
    <property type="entry name" value="6-blade_b-propeller_TolB-like"/>
</dbReference>
<protein>
    <submittedName>
        <fullName evidence="1">Uncharacterized protein</fullName>
    </submittedName>
</protein>
<gene>
    <name evidence="1" type="ORF">PMEA_00029483</name>
</gene>
<organism evidence="1 2">
    <name type="scientific">Pocillopora meandrina</name>
    <dbReference type="NCBI Taxonomy" id="46732"/>
    <lineage>
        <taxon>Eukaryota</taxon>
        <taxon>Metazoa</taxon>
        <taxon>Cnidaria</taxon>
        <taxon>Anthozoa</taxon>
        <taxon>Hexacorallia</taxon>
        <taxon>Scleractinia</taxon>
        <taxon>Astrocoeniina</taxon>
        <taxon>Pocilloporidae</taxon>
        <taxon>Pocillopora</taxon>
    </lineage>
</organism>
<name>A0AAU9XUL4_9CNID</name>